<keyword evidence="6 8" id="KW-0456">Lyase</keyword>
<dbReference type="InterPro" id="IPR013785">
    <property type="entry name" value="Aldolase_TIM"/>
</dbReference>
<dbReference type="HAMAP" id="MF_00131">
    <property type="entry name" value="Trp_synth_alpha"/>
    <property type="match status" value="1"/>
</dbReference>
<dbReference type="InterPro" id="IPR011060">
    <property type="entry name" value="RibuloseP-bd_barrel"/>
</dbReference>
<sequence length="267" mass="28194">MNRLDDILSRLREQRRSGLVCYFTAGDPDFSTSLALLRSLGAAGADVIELGLPFSDPVADGPSIQAAHLRARAAGQTVARTLDLVAALRETDVSTPVVLMGYLNPVMQYGVDAFMSDAARVGADALLLVDLPVEHAAPYRESARVAGLHLIAMTAPTSDDLRIGQVLHEASGFVYHTAVVGTTGVTHCVPAEVGKAITRVRRHTTLPVAAGFGIRDAAQAQALAGTADLIVVGSQLIELLASQGVEEVRQAVRRYAECLEERSTSVG</sequence>
<reference evidence="10 11" key="1">
    <citation type="submission" date="2021-11" db="EMBL/GenBank/DDBJ databases">
        <authorList>
            <person name="Oh E.-T."/>
            <person name="Kim S.-B."/>
        </authorList>
    </citation>
    <scope>NUCLEOTIDE SEQUENCE [LARGE SCALE GENOMIC DNA]</scope>
    <source>
        <strain evidence="10 11">MMS20-SJTR3</strain>
    </source>
</reference>
<comment type="catalytic activity">
    <reaction evidence="7 8">
        <text>(1S,2R)-1-C-(indol-3-yl)glycerol 3-phosphate + L-serine = D-glyceraldehyde 3-phosphate + L-tryptophan + H2O</text>
        <dbReference type="Rhea" id="RHEA:10532"/>
        <dbReference type="ChEBI" id="CHEBI:15377"/>
        <dbReference type="ChEBI" id="CHEBI:33384"/>
        <dbReference type="ChEBI" id="CHEBI:57912"/>
        <dbReference type="ChEBI" id="CHEBI:58866"/>
        <dbReference type="ChEBI" id="CHEBI:59776"/>
        <dbReference type="EC" id="4.2.1.20"/>
    </reaction>
</comment>
<dbReference type="Gene3D" id="3.20.20.70">
    <property type="entry name" value="Aldolase class I"/>
    <property type="match status" value="1"/>
</dbReference>
<dbReference type="CDD" id="cd04724">
    <property type="entry name" value="Tryptophan_synthase_alpha"/>
    <property type="match status" value="1"/>
</dbReference>
<keyword evidence="11" id="KW-1185">Reference proteome</keyword>
<evidence type="ECO:0000256" key="1">
    <source>
        <dbReference type="ARBA" id="ARBA00004733"/>
    </source>
</evidence>
<evidence type="ECO:0000256" key="8">
    <source>
        <dbReference type="HAMAP-Rule" id="MF_00131"/>
    </source>
</evidence>
<comment type="subunit">
    <text evidence="2 8">Tetramer of two alpha and two beta chains.</text>
</comment>
<dbReference type="PANTHER" id="PTHR43406">
    <property type="entry name" value="TRYPTOPHAN SYNTHASE, ALPHA CHAIN"/>
    <property type="match status" value="1"/>
</dbReference>
<evidence type="ECO:0000256" key="4">
    <source>
        <dbReference type="ARBA" id="ARBA00022822"/>
    </source>
</evidence>
<evidence type="ECO:0000313" key="11">
    <source>
        <dbReference type="Proteomes" id="UP001431019"/>
    </source>
</evidence>
<dbReference type="InterPro" id="IPR002028">
    <property type="entry name" value="Trp_synthase_suA"/>
</dbReference>
<gene>
    <name evidence="8 10" type="primary">trpA</name>
    <name evidence="10" type="ORF">LJ656_07850</name>
</gene>
<accession>A0ABS8JRX6</accession>
<feature type="active site" description="Proton acceptor" evidence="8">
    <location>
        <position position="49"/>
    </location>
</feature>
<dbReference type="NCBIfam" id="TIGR00262">
    <property type="entry name" value="trpA"/>
    <property type="match status" value="1"/>
</dbReference>
<evidence type="ECO:0000256" key="3">
    <source>
        <dbReference type="ARBA" id="ARBA00022605"/>
    </source>
</evidence>
<dbReference type="GO" id="GO:0004834">
    <property type="term" value="F:tryptophan synthase activity"/>
    <property type="evidence" value="ECO:0007669"/>
    <property type="project" value="UniProtKB-EC"/>
</dbReference>
<protein>
    <recommendedName>
        <fullName evidence="8">Tryptophan synthase alpha chain</fullName>
        <ecNumber evidence="8">4.2.1.20</ecNumber>
    </recommendedName>
</protein>
<evidence type="ECO:0000256" key="2">
    <source>
        <dbReference type="ARBA" id="ARBA00011270"/>
    </source>
</evidence>
<keyword evidence="3 8" id="KW-0028">Amino-acid biosynthesis</keyword>
<dbReference type="SUPFAM" id="SSF51366">
    <property type="entry name" value="Ribulose-phoshate binding barrel"/>
    <property type="match status" value="1"/>
</dbReference>
<dbReference type="EC" id="4.2.1.20" evidence="8"/>
<dbReference type="Pfam" id="PF00290">
    <property type="entry name" value="Trp_syntA"/>
    <property type="match status" value="1"/>
</dbReference>
<name>A0ABS8JRX6_9BURK</name>
<dbReference type="EMBL" id="JAJITD010000003">
    <property type="protein sequence ID" value="MCC8392499.1"/>
    <property type="molecule type" value="Genomic_DNA"/>
</dbReference>
<dbReference type="PROSITE" id="PS00167">
    <property type="entry name" value="TRP_SYNTHASE_ALPHA"/>
    <property type="match status" value="1"/>
</dbReference>
<feature type="active site" description="Proton acceptor" evidence="8">
    <location>
        <position position="60"/>
    </location>
</feature>
<evidence type="ECO:0000256" key="5">
    <source>
        <dbReference type="ARBA" id="ARBA00023141"/>
    </source>
</evidence>
<evidence type="ECO:0000313" key="10">
    <source>
        <dbReference type="EMBL" id="MCC8392499.1"/>
    </source>
</evidence>
<organism evidence="10 11">
    <name type="scientific">Paraburkholderia sejongensis</name>
    <dbReference type="NCBI Taxonomy" id="2886946"/>
    <lineage>
        <taxon>Bacteria</taxon>
        <taxon>Pseudomonadati</taxon>
        <taxon>Pseudomonadota</taxon>
        <taxon>Betaproteobacteria</taxon>
        <taxon>Burkholderiales</taxon>
        <taxon>Burkholderiaceae</taxon>
        <taxon>Paraburkholderia</taxon>
    </lineage>
</organism>
<keyword evidence="5 8" id="KW-0057">Aromatic amino acid biosynthesis</keyword>
<evidence type="ECO:0000256" key="7">
    <source>
        <dbReference type="ARBA" id="ARBA00049047"/>
    </source>
</evidence>
<dbReference type="Proteomes" id="UP001431019">
    <property type="component" value="Unassembled WGS sequence"/>
</dbReference>
<keyword evidence="4 8" id="KW-0822">Tryptophan biosynthesis</keyword>
<comment type="pathway">
    <text evidence="1 8">Amino-acid biosynthesis; L-tryptophan biosynthesis; L-tryptophan from chorismate: step 5/5.</text>
</comment>
<comment type="caution">
    <text evidence="10">The sequence shown here is derived from an EMBL/GenBank/DDBJ whole genome shotgun (WGS) entry which is preliminary data.</text>
</comment>
<dbReference type="PANTHER" id="PTHR43406:SF1">
    <property type="entry name" value="TRYPTOPHAN SYNTHASE ALPHA CHAIN, CHLOROPLASTIC"/>
    <property type="match status" value="1"/>
</dbReference>
<evidence type="ECO:0000256" key="6">
    <source>
        <dbReference type="ARBA" id="ARBA00023239"/>
    </source>
</evidence>
<proteinExistence type="inferred from homology"/>
<comment type="similarity">
    <text evidence="8 9">Belongs to the TrpA family.</text>
</comment>
<dbReference type="RefSeq" id="WP_230508701.1">
    <property type="nucleotide sequence ID" value="NZ_JAJITD010000003.1"/>
</dbReference>
<comment type="function">
    <text evidence="8">The alpha subunit is responsible for the aldol cleavage of indoleglycerol phosphate to indole and glyceraldehyde 3-phosphate.</text>
</comment>
<evidence type="ECO:0000256" key="9">
    <source>
        <dbReference type="RuleBase" id="RU003662"/>
    </source>
</evidence>
<dbReference type="InterPro" id="IPR018204">
    <property type="entry name" value="Trp_synthase_alpha_AS"/>
</dbReference>